<evidence type="ECO:0000313" key="3">
    <source>
        <dbReference type="EMBL" id="GAA3499100.1"/>
    </source>
</evidence>
<evidence type="ECO:0000313" key="4">
    <source>
        <dbReference type="Proteomes" id="UP001501455"/>
    </source>
</evidence>
<protein>
    <submittedName>
        <fullName evidence="3">Uncharacterized protein</fullName>
    </submittedName>
</protein>
<feature type="compositionally biased region" description="Basic residues" evidence="2">
    <location>
        <begin position="80"/>
        <end position="92"/>
    </location>
</feature>
<dbReference type="InterPro" id="IPR003782">
    <property type="entry name" value="SCO1/SenC"/>
</dbReference>
<dbReference type="SUPFAM" id="SSF52833">
    <property type="entry name" value="Thioredoxin-like"/>
    <property type="match status" value="1"/>
</dbReference>
<feature type="compositionally biased region" description="Low complexity" evidence="2">
    <location>
        <begin position="35"/>
        <end position="46"/>
    </location>
</feature>
<name>A0ABP6TWF1_9ACTN</name>
<reference evidence="4" key="1">
    <citation type="journal article" date="2019" name="Int. J. Syst. Evol. Microbiol.">
        <title>The Global Catalogue of Microorganisms (GCM) 10K type strain sequencing project: providing services to taxonomists for standard genome sequencing and annotation.</title>
        <authorList>
            <consortium name="The Broad Institute Genomics Platform"/>
            <consortium name="The Broad Institute Genome Sequencing Center for Infectious Disease"/>
            <person name="Wu L."/>
            <person name="Ma J."/>
        </authorList>
    </citation>
    <scope>NUCLEOTIDE SEQUENCE [LARGE SCALE GENOMIC DNA]</scope>
    <source>
        <strain evidence="4">JCM 4816</strain>
    </source>
</reference>
<accession>A0ABP6TWF1</accession>
<feature type="region of interest" description="Disordered" evidence="2">
    <location>
        <begin position="25"/>
        <end position="49"/>
    </location>
</feature>
<dbReference type="Gene3D" id="3.40.30.10">
    <property type="entry name" value="Glutaredoxin"/>
    <property type="match status" value="1"/>
</dbReference>
<dbReference type="EMBL" id="BAAAXF010000041">
    <property type="protein sequence ID" value="GAA3499100.1"/>
    <property type="molecule type" value="Genomic_DNA"/>
</dbReference>
<organism evidence="3 4">
    <name type="scientific">Streptomyces prasinosporus</name>
    <dbReference type="NCBI Taxonomy" id="68256"/>
    <lineage>
        <taxon>Bacteria</taxon>
        <taxon>Bacillati</taxon>
        <taxon>Actinomycetota</taxon>
        <taxon>Actinomycetes</taxon>
        <taxon>Kitasatosporales</taxon>
        <taxon>Streptomycetaceae</taxon>
        <taxon>Streptomyces</taxon>
        <taxon>Streptomyces albogriseolus group</taxon>
    </lineage>
</organism>
<comment type="similarity">
    <text evidence="1">Belongs to the SCO1/2 family.</text>
</comment>
<dbReference type="Proteomes" id="UP001501455">
    <property type="component" value="Unassembled WGS sequence"/>
</dbReference>
<keyword evidence="4" id="KW-1185">Reference proteome</keyword>
<dbReference type="Pfam" id="PF02630">
    <property type="entry name" value="SCO1-SenC"/>
    <property type="match status" value="1"/>
</dbReference>
<evidence type="ECO:0000256" key="1">
    <source>
        <dbReference type="ARBA" id="ARBA00010996"/>
    </source>
</evidence>
<sequence>MNNIAVAKKQLPQEQQDQLLIVFVTTDPERDTRPPRSASGSRASTPQVVGLTGDFATIQAGARTLGISIDPPRKDDRGQRLRPRHPGRRLLARRPTAATSSTARTPPSRTMPEDLPALIKG</sequence>
<feature type="region of interest" description="Disordered" evidence="2">
    <location>
        <begin position="64"/>
        <end position="121"/>
    </location>
</feature>
<proteinExistence type="inferred from homology"/>
<gene>
    <name evidence="3" type="ORF">GCM10019016_062030</name>
</gene>
<feature type="compositionally biased region" description="Low complexity" evidence="2">
    <location>
        <begin position="93"/>
        <end position="110"/>
    </location>
</feature>
<evidence type="ECO:0000256" key="2">
    <source>
        <dbReference type="SAM" id="MobiDB-lite"/>
    </source>
</evidence>
<dbReference type="InterPro" id="IPR036249">
    <property type="entry name" value="Thioredoxin-like_sf"/>
</dbReference>
<comment type="caution">
    <text evidence="3">The sequence shown here is derived from an EMBL/GenBank/DDBJ whole genome shotgun (WGS) entry which is preliminary data.</text>
</comment>